<evidence type="ECO:0000313" key="4">
    <source>
        <dbReference type="Proteomes" id="UP000824099"/>
    </source>
</evidence>
<name>A0A9D1MQ53_9FIRM</name>
<organism evidence="3 4">
    <name type="scientific">Candidatus Avacidaminococcus intestinavium</name>
    <dbReference type="NCBI Taxonomy" id="2840684"/>
    <lineage>
        <taxon>Bacteria</taxon>
        <taxon>Bacillati</taxon>
        <taxon>Bacillota</taxon>
        <taxon>Negativicutes</taxon>
        <taxon>Acidaminococcales</taxon>
        <taxon>Acidaminococcaceae</taxon>
        <taxon>Acidaminococcaceae incertae sedis</taxon>
        <taxon>Candidatus Avacidaminococcus</taxon>
    </lineage>
</organism>
<dbReference type="AlphaFoldDB" id="A0A9D1MQ53"/>
<feature type="domain" description="Mannosyl-glycoprotein endo-beta-N-acetylglucosamidase-like" evidence="2">
    <location>
        <begin position="123"/>
        <end position="249"/>
    </location>
</feature>
<accession>A0A9D1MQ53</accession>
<dbReference type="InterPro" id="IPR002901">
    <property type="entry name" value="MGlyc_endo_b_GlcNAc-like_dom"/>
</dbReference>
<reference evidence="3" key="1">
    <citation type="submission" date="2020-10" db="EMBL/GenBank/DDBJ databases">
        <authorList>
            <person name="Gilroy R."/>
        </authorList>
    </citation>
    <scope>NUCLEOTIDE SEQUENCE</scope>
    <source>
        <strain evidence="3">CHK160-1198</strain>
    </source>
</reference>
<dbReference type="Pfam" id="PF01832">
    <property type="entry name" value="Glucosaminidase"/>
    <property type="match status" value="1"/>
</dbReference>
<feature type="chain" id="PRO_5038427595" evidence="1">
    <location>
        <begin position="24"/>
        <end position="254"/>
    </location>
</feature>
<dbReference type="Proteomes" id="UP000824099">
    <property type="component" value="Unassembled WGS sequence"/>
</dbReference>
<sequence length="254" mass="29211">MYNLKKIFVAFCLFCSVNHLVFATPSSVDYVEESVTQELNKNSIHEINEEKMDNYREQKPFQRAKNKEKTKILPQKKHKLPVNYQKISIFGTAMIPEKQAVAFLKKVAPKLKIKASHEEIVRYYYEESAQEGIRGDIAFCQALLETGFFQFRGTVQPMQNNFCGLGTTGSGVKGAKFKTPRVGVRAHIQHLLAYASDKRPKSTIVDPRFDLVQKMRKTRGYLTTWHSLNGNWAMSPGYSEKIFMLHNKMSETIF</sequence>
<reference evidence="3" key="2">
    <citation type="journal article" date="2021" name="PeerJ">
        <title>Extensive microbial diversity within the chicken gut microbiome revealed by metagenomics and culture.</title>
        <authorList>
            <person name="Gilroy R."/>
            <person name="Ravi A."/>
            <person name="Getino M."/>
            <person name="Pursley I."/>
            <person name="Horton D.L."/>
            <person name="Alikhan N.F."/>
            <person name="Baker D."/>
            <person name="Gharbi K."/>
            <person name="Hall N."/>
            <person name="Watson M."/>
            <person name="Adriaenssens E.M."/>
            <person name="Foster-Nyarko E."/>
            <person name="Jarju S."/>
            <person name="Secka A."/>
            <person name="Antonio M."/>
            <person name="Oren A."/>
            <person name="Chaudhuri R.R."/>
            <person name="La Ragione R."/>
            <person name="Hildebrand F."/>
            <person name="Pallen M.J."/>
        </authorList>
    </citation>
    <scope>NUCLEOTIDE SEQUENCE</scope>
    <source>
        <strain evidence="3">CHK160-1198</strain>
    </source>
</reference>
<protein>
    <submittedName>
        <fullName evidence="3">Glucosaminidase domain-containing protein</fullName>
    </submittedName>
</protein>
<evidence type="ECO:0000256" key="1">
    <source>
        <dbReference type="SAM" id="SignalP"/>
    </source>
</evidence>
<comment type="caution">
    <text evidence="3">The sequence shown here is derived from an EMBL/GenBank/DDBJ whole genome shotgun (WGS) entry which is preliminary data.</text>
</comment>
<gene>
    <name evidence="3" type="ORF">IAB06_06015</name>
</gene>
<dbReference type="GO" id="GO:0004040">
    <property type="term" value="F:amidase activity"/>
    <property type="evidence" value="ECO:0007669"/>
    <property type="project" value="InterPro"/>
</dbReference>
<proteinExistence type="predicted"/>
<evidence type="ECO:0000259" key="2">
    <source>
        <dbReference type="Pfam" id="PF01832"/>
    </source>
</evidence>
<dbReference type="EMBL" id="DVNI01000099">
    <property type="protein sequence ID" value="HIU64570.1"/>
    <property type="molecule type" value="Genomic_DNA"/>
</dbReference>
<keyword evidence="1" id="KW-0732">Signal</keyword>
<evidence type="ECO:0000313" key="3">
    <source>
        <dbReference type="EMBL" id="HIU64570.1"/>
    </source>
</evidence>
<feature type="signal peptide" evidence="1">
    <location>
        <begin position="1"/>
        <end position="23"/>
    </location>
</feature>